<dbReference type="EMBL" id="JACOIK010000001">
    <property type="protein sequence ID" value="MBD1431587.1"/>
    <property type="molecule type" value="Genomic_DNA"/>
</dbReference>
<keyword evidence="1" id="KW-0472">Membrane</keyword>
<proteinExistence type="predicted"/>
<name>A0ABR7YJW3_9SPHI</name>
<protein>
    <submittedName>
        <fullName evidence="2">Uncharacterized protein</fullName>
    </submittedName>
</protein>
<sequence length="172" mass="19860">MLTDFHGGMIIYFFSYSVLIIPIVFLAFASFIETVISSIRKGIKPNRIKIIAHSILILTIIAYNVYESELFSSKGVLVATLKDDLFRYTLIFKENGNCEHKIDGMLGYKENIKGKYRFIGDTIVFDIKPYTNNFLPDTLLINRNQGAIFISKDKDGNFSNKKEWLNHFEIRE</sequence>
<accession>A0ABR7YJW3</accession>
<comment type="caution">
    <text evidence="2">The sequence shown here is derived from an EMBL/GenBank/DDBJ whole genome shotgun (WGS) entry which is preliminary data.</text>
</comment>
<gene>
    <name evidence="2" type="ORF">H8B06_02020</name>
</gene>
<reference evidence="2 3" key="1">
    <citation type="submission" date="2020-08" db="EMBL/GenBank/DDBJ databases">
        <title>Sphingobacterium sp. DN00404 isolated from aquaculture water.</title>
        <authorList>
            <person name="Zhang M."/>
        </authorList>
    </citation>
    <scope>NUCLEOTIDE SEQUENCE [LARGE SCALE GENOMIC DNA]</scope>
    <source>
        <strain evidence="2 3">DN00404</strain>
    </source>
</reference>
<keyword evidence="3" id="KW-1185">Reference proteome</keyword>
<dbReference type="Proteomes" id="UP000602759">
    <property type="component" value="Unassembled WGS sequence"/>
</dbReference>
<evidence type="ECO:0000313" key="2">
    <source>
        <dbReference type="EMBL" id="MBD1431587.1"/>
    </source>
</evidence>
<evidence type="ECO:0000256" key="1">
    <source>
        <dbReference type="SAM" id="Phobius"/>
    </source>
</evidence>
<evidence type="ECO:0000313" key="3">
    <source>
        <dbReference type="Proteomes" id="UP000602759"/>
    </source>
</evidence>
<keyword evidence="1" id="KW-1133">Transmembrane helix</keyword>
<organism evidence="2 3">
    <name type="scientific">Sphingobacterium micropteri</name>
    <dbReference type="NCBI Taxonomy" id="2763501"/>
    <lineage>
        <taxon>Bacteria</taxon>
        <taxon>Pseudomonadati</taxon>
        <taxon>Bacteroidota</taxon>
        <taxon>Sphingobacteriia</taxon>
        <taxon>Sphingobacteriales</taxon>
        <taxon>Sphingobacteriaceae</taxon>
        <taxon>Sphingobacterium</taxon>
    </lineage>
</organism>
<feature type="transmembrane region" description="Helical" evidence="1">
    <location>
        <begin position="12"/>
        <end position="36"/>
    </location>
</feature>
<keyword evidence="1" id="KW-0812">Transmembrane</keyword>